<feature type="transmembrane region" description="Helical" evidence="1">
    <location>
        <begin position="276"/>
        <end position="296"/>
    </location>
</feature>
<evidence type="ECO:0000313" key="3">
    <source>
        <dbReference type="Proteomes" id="UP000095601"/>
    </source>
</evidence>
<reference evidence="2 3" key="1">
    <citation type="submission" date="2016-09" db="EMBL/GenBank/DDBJ databases">
        <authorList>
            <person name="Capua I."/>
            <person name="De Benedictis P."/>
            <person name="Joannis T."/>
            <person name="Lombin L.H."/>
            <person name="Cattoli G."/>
        </authorList>
    </citation>
    <scope>NUCLEOTIDE SEQUENCE [LARGE SCALE GENOMIC DNA]</scope>
    <source>
        <strain evidence="2 3">NRS-1</strain>
    </source>
</reference>
<feature type="transmembrane region" description="Helical" evidence="1">
    <location>
        <begin position="61"/>
        <end position="81"/>
    </location>
</feature>
<comment type="caution">
    <text evidence="2">The sequence shown here is derived from an EMBL/GenBank/DDBJ whole genome shotgun (WGS) entry which is preliminary data.</text>
</comment>
<feature type="transmembrane region" description="Helical" evidence="1">
    <location>
        <begin position="87"/>
        <end position="104"/>
    </location>
</feature>
<feature type="transmembrane region" description="Helical" evidence="1">
    <location>
        <begin position="165"/>
        <end position="184"/>
    </location>
</feature>
<proteinExistence type="predicted"/>
<keyword evidence="1" id="KW-1133">Transmembrane helix</keyword>
<dbReference type="AlphaFoldDB" id="A0A1E5UHR9"/>
<accession>A0A1E5UHR9</accession>
<evidence type="ECO:0000313" key="2">
    <source>
        <dbReference type="EMBL" id="OEL12419.1"/>
    </source>
</evidence>
<name>A0A1E5UHR9_9FLAO</name>
<sequence length="297" mass="35875">MRNSKMKIWVSFFIIKKDFYCIRIKCHEKSKIDSSFRFASFRMTKCFYICLMNVINLLKNILLKSQIYVSLCATLLGVFILQEQESYQNTLAFILFLTFWNGYFFTVYHKRKFAKIWNILGFVLISSILLKYFDLNFYLKWLIVLILGFIYNADFLNINLRQFSLVKTFYVGFIWALTLVWFPLKEMNWAWFFIIFFYTSAITFPFEIRDLKRDDFTTLPMKIGIQNTKYLSYIFLCLSSVLTIYFLKFEFAFSLFLTFTFASILIYFSHQKRADWYYSFLMESLSLMPFLILVLLK</sequence>
<feature type="transmembrane region" description="Helical" evidence="1">
    <location>
        <begin position="230"/>
        <end position="247"/>
    </location>
</feature>
<dbReference type="EMBL" id="MKGI01000005">
    <property type="protein sequence ID" value="OEL12419.1"/>
    <property type="molecule type" value="Genomic_DNA"/>
</dbReference>
<dbReference type="Proteomes" id="UP000095601">
    <property type="component" value="Unassembled WGS sequence"/>
</dbReference>
<keyword evidence="3" id="KW-1185">Reference proteome</keyword>
<feature type="transmembrane region" description="Helical" evidence="1">
    <location>
        <begin position="116"/>
        <end position="133"/>
    </location>
</feature>
<protein>
    <submittedName>
        <fullName evidence="2">Putative membrane protein</fullName>
    </submittedName>
</protein>
<organism evidence="2 3">
    <name type="scientific">Cloacibacterium normanense</name>
    <dbReference type="NCBI Taxonomy" id="237258"/>
    <lineage>
        <taxon>Bacteria</taxon>
        <taxon>Pseudomonadati</taxon>
        <taxon>Bacteroidota</taxon>
        <taxon>Flavobacteriia</taxon>
        <taxon>Flavobacteriales</taxon>
        <taxon>Weeksellaceae</taxon>
    </lineage>
</organism>
<keyword evidence="1" id="KW-0812">Transmembrane</keyword>
<evidence type="ECO:0000256" key="1">
    <source>
        <dbReference type="SAM" id="Phobius"/>
    </source>
</evidence>
<feature type="transmembrane region" description="Helical" evidence="1">
    <location>
        <begin position="139"/>
        <end position="158"/>
    </location>
</feature>
<feature type="transmembrane region" description="Helical" evidence="1">
    <location>
        <begin position="253"/>
        <end position="269"/>
    </location>
</feature>
<keyword evidence="1" id="KW-0472">Membrane</keyword>
<gene>
    <name evidence="2" type="ORF">BHF72_1173</name>
</gene>
<dbReference type="STRING" id="237258.SAMN04489756_10246"/>
<feature type="transmembrane region" description="Helical" evidence="1">
    <location>
        <begin position="190"/>
        <end position="209"/>
    </location>
</feature>